<evidence type="ECO:0000256" key="2">
    <source>
        <dbReference type="SAM" id="Phobius"/>
    </source>
</evidence>
<evidence type="ECO:0000256" key="1">
    <source>
        <dbReference type="SAM" id="MobiDB-lite"/>
    </source>
</evidence>
<proteinExistence type="predicted"/>
<dbReference type="InterPro" id="IPR005530">
    <property type="entry name" value="SPW"/>
</dbReference>
<feature type="transmembrane region" description="Helical" evidence="2">
    <location>
        <begin position="88"/>
        <end position="108"/>
    </location>
</feature>
<feature type="compositionally biased region" description="Polar residues" evidence="1">
    <location>
        <begin position="1"/>
        <end position="10"/>
    </location>
</feature>
<evidence type="ECO:0000313" key="5">
    <source>
        <dbReference type="Proteomes" id="UP001501638"/>
    </source>
</evidence>
<protein>
    <recommendedName>
        <fullName evidence="3">SPW repeat-containing integral membrane domain-containing protein</fullName>
    </recommendedName>
</protein>
<feature type="domain" description="SPW repeat-containing integral membrane" evidence="3">
    <location>
        <begin position="32"/>
        <end position="130"/>
    </location>
</feature>
<keyword evidence="5" id="KW-1185">Reference proteome</keyword>
<comment type="caution">
    <text evidence="4">The sequence shown here is derived from an EMBL/GenBank/DDBJ whole genome shotgun (WGS) entry which is preliminary data.</text>
</comment>
<sequence>MARHSSSPGRTSGREPSLLPGPVGARDRIVTLLMLLSGVWLLVASWPLRYPFTDAAEEAQRNETGVGLVVAFIAGAGMMRRRGLLSDLVVLLLGLWLLVSPFVVDYGGEVTPRVAQTNEVVMGIVLIALSVVSMLLYFRSRRTGADEREGG</sequence>
<keyword evidence="2" id="KW-0812">Transmembrane</keyword>
<dbReference type="Proteomes" id="UP001501638">
    <property type="component" value="Unassembled WGS sequence"/>
</dbReference>
<keyword evidence="2" id="KW-0472">Membrane</keyword>
<dbReference type="Pfam" id="PF03779">
    <property type="entry name" value="SPW"/>
    <property type="match status" value="1"/>
</dbReference>
<evidence type="ECO:0000313" key="4">
    <source>
        <dbReference type="EMBL" id="GAA2422573.1"/>
    </source>
</evidence>
<feature type="transmembrane region" description="Helical" evidence="2">
    <location>
        <begin position="29"/>
        <end position="48"/>
    </location>
</feature>
<feature type="transmembrane region" description="Helical" evidence="2">
    <location>
        <begin position="120"/>
        <end position="138"/>
    </location>
</feature>
<name>A0ABP5W9N7_9ACTN</name>
<gene>
    <name evidence="4" type="ORF">GCM10010405_01060</name>
</gene>
<organism evidence="4 5">
    <name type="scientific">Streptomyces macrosporus</name>
    <dbReference type="NCBI Taxonomy" id="44032"/>
    <lineage>
        <taxon>Bacteria</taxon>
        <taxon>Bacillati</taxon>
        <taxon>Actinomycetota</taxon>
        <taxon>Actinomycetes</taxon>
        <taxon>Kitasatosporales</taxon>
        <taxon>Streptomycetaceae</taxon>
        <taxon>Streptomyces</taxon>
    </lineage>
</organism>
<reference evidence="5" key="1">
    <citation type="journal article" date="2019" name="Int. J. Syst. Evol. Microbiol.">
        <title>The Global Catalogue of Microorganisms (GCM) 10K type strain sequencing project: providing services to taxonomists for standard genome sequencing and annotation.</title>
        <authorList>
            <consortium name="The Broad Institute Genomics Platform"/>
            <consortium name="The Broad Institute Genome Sequencing Center for Infectious Disease"/>
            <person name="Wu L."/>
            <person name="Ma J."/>
        </authorList>
    </citation>
    <scope>NUCLEOTIDE SEQUENCE [LARGE SCALE GENOMIC DNA]</scope>
    <source>
        <strain evidence="5">JCM 6305</strain>
    </source>
</reference>
<feature type="region of interest" description="Disordered" evidence="1">
    <location>
        <begin position="1"/>
        <end position="20"/>
    </location>
</feature>
<dbReference type="EMBL" id="BAAASZ010000003">
    <property type="protein sequence ID" value="GAA2422573.1"/>
    <property type="molecule type" value="Genomic_DNA"/>
</dbReference>
<keyword evidence="2" id="KW-1133">Transmembrane helix</keyword>
<evidence type="ECO:0000259" key="3">
    <source>
        <dbReference type="Pfam" id="PF03779"/>
    </source>
</evidence>
<accession>A0ABP5W9N7</accession>